<dbReference type="PANTHER" id="PTHR31650:SF1">
    <property type="entry name" value="WAX ESTER SYNTHASE_DIACYLGLYCEROL ACYLTRANSFERASE 4-RELATED"/>
    <property type="match status" value="1"/>
</dbReference>
<comment type="pathway">
    <text evidence="2">Lipid metabolism.</text>
</comment>
<evidence type="ECO:0000256" key="4">
    <source>
        <dbReference type="ARBA" id="ARBA00023315"/>
    </source>
</evidence>
<dbReference type="InterPro" id="IPR009721">
    <property type="entry name" value="O-acyltransferase_WSD1_C"/>
</dbReference>
<evidence type="ECO:0000313" key="11">
    <source>
        <dbReference type="EnsemblMetazoa" id="ISCW023511-PA"/>
    </source>
</evidence>
<dbReference type="UniPathway" id="UPA00282"/>
<dbReference type="EMBL" id="ABJB010793319">
    <property type="status" value="NOT_ANNOTATED_CDS"/>
    <property type="molecule type" value="Genomic_DNA"/>
</dbReference>
<feature type="domain" description="O-acyltransferase WSD1 C-terminal" evidence="9">
    <location>
        <begin position="277"/>
        <end position="410"/>
    </location>
</feature>
<feature type="non-terminal residue" evidence="10">
    <location>
        <position position="1"/>
    </location>
</feature>
<dbReference type="Pfam" id="PF03007">
    <property type="entry name" value="WS_DGAT_cat"/>
    <property type="match status" value="1"/>
</dbReference>
<dbReference type="EMBL" id="ABJB011001992">
    <property type="status" value="NOT_ANNOTATED_CDS"/>
    <property type="molecule type" value="Genomic_DNA"/>
</dbReference>
<dbReference type="EMBL" id="DS970712">
    <property type="protein sequence ID" value="EEC20013.1"/>
    <property type="molecule type" value="Genomic_DNA"/>
</dbReference>
<comment type="pathway">
    <text evidence="1">Glycerolipid metabolism; triacylglycerol biosynthesis.</text>
</comment>
<dbReference type="InParanoid" id="B7QME1"/>
<dbReference type="VEuPathDB" id="VectorBase:ISCI023511"/>
<reference evidence="10 12" key="1">
    <citation type="submission" date="2008-03" db="EMBL/GenBank/DDBJ databases">
        <title>Annotation of Ixodes scapularis.</title>
        <authorList>
            <consortium name="Ixodes scapularis Genome Project Consortium"/>
            <person name="Caler E."/>
            <person name="Hannick L.I."/>
            <person name="Bidwell S."/>
            <person name="Joardar V."/>
            <person name="Thiagarajan M."/>
            <person name="Amedeo P."/>
            <person name="Galinsky K.J."/>
            <person name="Schobel S."/>
            <person name="Inman J."/>
            <person name="Hostetler J."/>
            <person name="Miller J."/>
            <person name="Hammond M."/>
            <person name="Megy K."/>
            <person name="Lawson D."/>
            <person name="Kodira C."/>
            <person name="Sutton G."/>
            <person name="Meyer J."/>
            <person name="Hill C.A."/>
            <person name="Birren B."/>
            <person name="Nene V."/>
            <person name="Collins F."/>
            <person name="Alarcon-Chaidez F."/>
            <person name="Wikel S."/>
            <person name="Strausberg R."/>
        </authorList>
    </citation>
    <scope>NUCLEOTIDE SEQUENCE [LARGE SCALE GENOMIC DNA]</scope>
    <source>
        <strain evidence="12">Wikel</strain>
        <strain evidence="10">Wikel colony</strain>
    </source>
</reference>
<evidence type="ECO:0000256" key="7">
    <source>
        <dbReference type="ARBA" id="ARBA00048109"/>
    </source>
</evidence>
<dbReference type="EMBL" id="ABJB010388522">
    <property type="status" value="NOT_ANNOTATED_CDS"/>
    <property type="molecule type" value="Genomic_DNA"/>
</dbReference>
<dbReference type="GO" id="GO:0047196">
    <property type="term" value="F:long-chain-alcohol O-fatty-acyltransferase activity"/>
    <property type="evidence" value="ECO:0007669"/>
    <property type="project" value="UniProtKB-EC"/>
</dbReference>
<dbReference type="EMBL" id="ABJB010330153">
    <property type="status" value="NOT_ANNOTATED_CDS"/>
    <property type="molecule type" value="Genomic_DNA"/>
</dbReference>
<comment type="similarity">
    <text evidence="5">In the N-terminal section; belongs to the long-chain O-acyltransferase family.</text>
</comment>
<organism>
    <name type="scientific">Ixodes scapularis</name>
    <name type="common">Black-legged tick</name>
    <name type="synonym">Deer tick</name>
    <dbReference type="NCBI Taxonomy" id="6945"/>
    <lineage>
        <taxon>Eukaryota</taxon>
        <taxon>Metazoa</taxon>
        <taxon>Ecdysozoa</taxon>
        <taxon>Arthropoda</taxon>
        <taxon>Chelicerata</taxon>
        <taxon>Arachnida</taxon>
        <taxon>Acari</taxon>
        <taxon>Parasitiformes</taxon>
        <taxon>Ixodida</taxon>
        <taxon>Ixodoidea</taxon>
        <taxon>Ixodidae</taxon>
        <taxon>Ixodinae</taxon>
        <taxon>Ixodes</taxon>
    </lineage>
</organism>
<comment type="catalytic activity">
    <reaction evidence="7">
        <text>an acyl-CoA + a 1,2-diacyl-sn-glycerol = a triacyl-sn-glycerol + CoA</text>
        <dbReference type="Rhea" id="RHEA:10868"/>
        <dbReference type="ChEBI" id="CHEBI:17815"/>
        <dbReference type="ChEBI" id="CHEBI:57287"/>
        <dbReference type="ChEBI" id="CHEBI:58342"/>
        <dbReference type="ChEBI" id="CHEBI:64615"/>
        <dbReference type="EC" id="2.3.1.20"/>
    </reaction>
</comment>
<dbReference type="Proteomes" id="UP000001555">
    <property type="component" value="Unassembled WGS sequence"/>
</dbReference>
<dbReference type="EMBL" id="ABJB010910628">
    <property type="status" value="NOT_ANNOTATED_CDS"/>
    <property type="molecule type" value="Genomic_DNA"/>
</dbReference>
<gene>
    <name evidence="10" type="ORF">IscW_ISCW023511</name>
</gene>
<accession>B7QME1</accession>
<evidence type="ECO:0000259" key="9">
    <source>
        <dbReference type="Pfam" id="PF06974"/>
    </source>
</evidence>
<evidence type="ECO:0000256" key="3">
    <source>
        <dbReference type="ARBA" id="ARBA00022679"/>
    </source>
</evidence>
<name>B7QME1_IXOSC</name>
<evidence type="ECO:0000313" key="12">
    <source>
        <dbReference type="Proteomes" id="UP000001555"/>
    </source>
</evidence>
<dbReference type="GO" id="GO:0005886">
    <property type="term" value="C:plasma membrane"/>
    <property type="evidence" value="ECO:0000318"/>
    <property type="project" value="GO_Central"/>
</dbReference>
<evidence type="ECO:0000256" key="2">
    <source>
        <dbReference type="ARBA" id="ARBA00005189"/>
    </source>
</evidence>
<reference evidence="11" key="2">
    <citation type="submission" date="2020-05" db="UniProtKB">
        <authorList>
            <consortium name="EnsemblMetazoa"/>
        </authorList>
    </citation>
    <scope>IDENTIFICATION</scope>
    <source>
        <strain evidence="11">wikel</strain>
    </source>
</reference>
<feature type="domain" description="O-acyltransferase WSD1-like N-terminal" evidence="8">
    <location>
        <begin position="52"/>
        <end position="142"/>
    </location>
</feature>
<dbReference type="EnsemblMetazoa" id="ISCW023511-RA">
    <property type="protein sequence ID" value="ISCW023511-PA"/>
    <property type="gene ID" value="ISCW023511"/>
</dbReference>
<dbReference type="EMBL" id="ABJB010326631">
    <property type="status" value="NOT_ANNOTATED_CDS"/>
    <property type="molecule type" value="Genomic_DNA"/>
</dbReference>
<dbReference type="STRING" id="6945.B7QME1"/>
<dbReference type="HOGENOM" id="CLU_036151_0_0_1"/>
<dbReference type="GO" id="GO:0019432">
    <property type="term" value="P:triglyceride biosynthetic process"/>
    <property type="evidence" value="ECO:0000318"/>
    <property type="project" value="GO_Central"/>
</dbReference>
<dbReference type="PANTHER" id="PTHR31650">
    <property type="entry name" value="O-ACYLTRANSFERASE (WSD1-LIKE) FAMILY PROTEIN"/>
    <property type="match status" value="1"/>
</dbReference>
<dbReference type="InterPro" id="IPR045034">
    <property type="entry name" value="O-acyltransferase_WSD1-like"/>
</dbReference>
<sequence>DTVWLHDSEFNFHIAHCVFFVEPGLTASLLGQLIAERILDKTNDEGKRIFRRFTRKVVPVVGGFTWVEDDRFRIEHHVLEDTRSLKDSHQLRHYLMALMSRGMNVNRPLWDLHVLPNFDKGRETVLVARVISDGVSLMMLFCNHLCDPGPGLRLKPRFGGSSFPLNVFRALVVGPLTFLVTWLMLTKRDSNYLKRSGKALARQRVIAWTGSIRMSQVHRIKQITRSTFNDVLMTAMSGSLRNFFKKRGIVNPPDIKLCLAVDLRYEPASGEPTPELGTQLATALVRLPTNTEGAIPRLWEVRQYTSLSRTEKGESNSFASLLVCPFWSDSACKTFARRKPSAVLCNVPGPENHVVLGLSRVRSVVAWAGWTPDVPVAVTVTSYAGAFSVAVSSQVDVVPDPDEIVRDFARQ</sequence>
<proteinExistence type="inferred from homology"/>
<evidence type="ECO:0000256" key="6">
    <source>
        <dbReference type="ARBA" id="ARBA00047604"/>
    </source>
</evidence>
<dbReference type="GO" id="GO:0004144">
    <property type="term" value="F:diacylglycerol O-acyltransferase activity"/>
    <property type="evidence" value="ECO:0007669"/>
    <property type="project" value="UniProtKB-EC"/>
</dbReference>
<evidence type="ECO:0000259" key="8">
    <source>
        <dbReference type="Pfam" id="PF03007"/>
    </source>
</evidence>
<evidence type="ECO:0000256" key="1">
    <source>
        <dbReference type="ARBA" id="ARBA00004771"/>
    </source>
</evidence>
<dbReference type="Pfam" id="PF06974">
    <property type="entry name" value="WS_DGAT_C"/>
    <property type="match status" value="1"/>
</dbReference>
<keyword evidence="4" id="KW-0012">Acyltransferase</keyword>
<dbReference type="EMBL" id="ABJB010681328">
    <property type="status" value="NOT_ANNOTATED_CDS"/>
    <property type="molecule type" value="Genomic_DNA"/>
</dbReference>
<evidence type="ECO:0000313" key="10">
    <source>
        <dbReference type="EMBL" id="EEC20013.1"/>
    </source>
</evidence>
<keyword evidence="3" id="KW-0808">Transferase</keyword>
<dbReference type="InterPro" id="IPR004255">
    <property type="entry name" value="O-acyltransferase_WSD1_N"/>
</dbReference>
<protein>
    <submittedName>
        <fullName evidence="10 11">Uncharacterized protein</fullName>
    </submittedName>
</protein>
<feature type="non-terminal residue" evidence="10">
    <location>
        <position position="411"/>
    </location>
</feature>
<dbReference type="PaxDb" id="6945-B7QME1"/>
<keyword evidence="12" id="KW-1185">Reference proteome</keyword>
<dbReference type="VEuPathDB" id="VectorBase:ISCP_007399"/>
<evidence type="ECO:0000256" key="5">
    <source>
        <dbReference type="ARBA" id="ARBA00024360"/>
    </source>
</evidence>
<comment type="catalytic activity">
    <reaction evidence="6">
        <text>a long chain fatty alcohol + a fatty acyl-CoA = a long-chain alcohol wax ester + CoA</text>
        <dbReference type="Rhea" id="RHEA:38443"/>
        <dbReference type="ChEBI" id="CHEBI:17135"/>
        <dbReference type="ChEBI" id="CHEBI:57287"/>
        <dbReference type="ChEBI" id="CHEBI:77636"/>
        <dbReference type="ChEBI" id="CHEBI:235323"/>
        <dbReference type="EC" id="2.3.1.75"/>
    </reaction>
</comment>
<dbReference type="AlphaFoldDB" id="B7QME1"/>
<dbReference type="VEuPathDB" id="VectorBase:ISCW023511"/>
<dbReference type="EMBL" id="ABJB010199985">
    <property type="status" value="NOT_ANNOTATED_CDS"/>
    <property type="molecule type" value="Genomic_DNA"/>
</dbReference>
<dbReference type="OrthoDB" id="619536at2759"/>
<dbReference type="GO" id="GO:0008374">
    <property type="term" value="F:O-acyltransferase activity"/>
    <property type="evidence" value="ECO:0000318"/>
    <property type="project" value="GO_Central"/>
</dbReference>
<dbReference type="EMBL" id="ABJB010352697">
    <property type="status" value="NOT_ANNOTATED_CDS"/>
    <property type="molecule type" value="Genomic_DNA"/>
</dbReference>